<dbReference type="InterPro" id="IPR012292">
    <property type="entry name" value="Globin/Proto"/>
</dbReference>
<dbReference type="CDD" id="cd01949">
    <property type="entry name" value="GGDEF"/>
    <property type="match status" value="1"/>
</dbReference>
<reference evidence="14" key="1">
    <citation type="journal article" date="2019" name="Int. J. Syst. Evol. Microbiol.">
        <title>The Global Catalogue of Microorganisms (GCM) 10K type strain sequencing project: providing services to taxonomists for standard genome sequencing and annotation.</title>
        <authorList>
            <consortium name="The Broad Institute Genomics Platform"/>
            <consortium name="The Broad Institute Genome Sequencing Center for Infectious Disease"/>
            <person name="Wu L."/>
            <person name="Ma J."/>
        </authorList>
    </citation>
    <scope>NUCLEOTIDE SEQUENCE [LARGE SCALE GENOMIC DNA]</scope>
    <source>
        <strain evidence="14">KCTC 62195</strain>
    </source>
</reference>
<comment type="catalytic activity">
    <reaction evidence="11">
        <text>2 GTP = 3',3'-c-di-GMP + 2 diphosphate</text>
        <dbReference type="Rhea" id="RHEA:24898"/>
        <dbReference type="ChEBI" id="CHEBI:33019"/>
        <dbReference type="ChEBI" id="CHEBI:37565"/>
        <dbReference type="ChEBI" id="CHEBI:58805"/>
        <dbReference type="EC" id="2.7.7.65"/>
    </reaction>
</comment>
<keyword evidence="14" id="KW-1185">Reference proteome</keyword>
<dbReference type="PANTHER" id="PTHR45138">
    <property type="entry name" value="REGULATORY COMPONENTS OF SENSORY TRANSDUCTION SYSTEM"/>
    <property type="match status" value="1"/>
</dbReference>
<dbReference type="Gene3D" id="3.30.70.270">
    <property type="match status" value="1"/>
</dbReference>
<evidence type="ECO:0000313" key="14">
    <source>
        <dbReference type="Proteomes" id="UP001595457"/>
    </source>
</evidence>
<feature type="domain" description="GGDEF" evidence="12">
    <location>
        <begin position="326"/>
        <end position="459"/>
    </location>
</feature>
<evidence type="ECO:0000256" key="11">
    <source>
        <dbReference type="ARBA" id="ARBA00034247"/>
    </source>
</evidence>
<keyword evidence="6" id="KW-0479">Metal-binding</keyword>
<dbReference type="SUPFAM" id="SSF46458">
    <property type="entry name" value="Globin-like"/>
    <property type="match status" value="1"/>
</dbReference>
<keyword evidence="4" id="KW-0349">Heme</keyword>
<evidence type="ECO:0000256" key="6">
    <source>
        <dbReference type="ARBA" id="ARBA00022723"/>
    </source>
</evidence>
<evidence type="ECO:0000256" key="7">
    <source>
        <dbReference type="ARBA" id="ARBA00022741"/>
    </source>
</evidence>
<evidence type="ECO:0000256" key="1">
    <source>
        <dbReference type="ARBA" id="ARBA00001971"/>
    </source>
</evidence>
<dbReference type="SUPFAM" id="SSF55073">
    <property type="entry name" value="Nucleotide cyclase"/>
    <property type="match status" value="1"/>
</dbReference>
<dbReference type="NCBIfam" id="TIGR00254">
    <property type="entry name" value="GGDEF"/>
    <property type="match status" value="1"/>
</dbReference>
<dbReference type="Pfam" id="PF00990">
    <property type="entry name" value="GGDEF"/>
    <property type="match status" value="1"/>
</dbReference>
<proteinExistence type="predicted"/>
<keyword evidence="5 13" id="KW-0808">Transferase</keyword>
<evidence type="ECO:0000256" key="3">
    <source>
        <dbReference type="ARBA" id="ARBA00015125"/>
    </source>
</evidence>
<evidence type="ECO:0000256" key="4">
    <source>
        <dbReference type="ARBA" id="ARBA00022617"/>
    </source>
</evidence>
<dbReference type="Pfam" id="PF21118">
    <property type="entry name" value="DosC_2nd"/>
    <property type="match status" value="1"/>
</dbReference>
<gene>
    <name evidence="13" type="ORF">ACFOJE_14230</name>
</gene>
<dbReference type="InterPro" id="IPR050469">
    <property type="entry name" value="Diguanylate_Cyclase"/>
</dbReference>
<dbReference type="InterPro" id="IPR043128">
    <property type="entry name" value="Rev_trsase/Diguanyl_cyclase"/>
</dbReference>
<dbReference type="InterPro" id="IPR029787">
    <property type="entry name" value="Nucleotide_cyclase"/>
</dbReference>
<keyword evidence="8" id="KW-0460">Magnesium</keyword>
<evidence type="ECO:0000256" key="10">
    <source>
        <dbReference type="ARBA" id="ARBA00029839"/>
    </source>
</evidence>
<dbReference type="InterPro" id="IPR000160">
    <property type="entry name" value="GGDEF_dom"/>
</dbReference>
<dbReference type="GO" id="GO:0052621">
    <property type="term" value="F:diguanylate cyclase activity"/>
    <property type="evidence" value="ECO:0007669"/>
    <property type="project" value="UniProtKB-EC"/>
</dbReference>
<dbReference type="InterPro" id="IPR044398">
    <property type="entry name" value="Globin-sensor_dom"/>
</dbReference>
<dbReference type="EMBL" id="JBHRSJ010000029">
    <property type="protein sequence ID" value="MFC2973363.1"/>
    <property type="molecule type" value="Genomic_DNA"/>
</dbReference>
<keyword evidence="9" id="KW-0408">Iron</keyword>
<organism evidence="13 14">
    <name type="scientific">Azotobacter bryophylli</name>
    <dbReference type="NCBI Taxonomy" id="1986537"/>
    <lineage>
        <taxon>Bacteria</taxon>
        <taxon>Pseudomonadati</taxon>
        <taxon>Pseudomonadota</taxon>
        <taxon>Gammaproteobacteria</taxon>
        <taxon>Pseudomonadales</taxon>
        <taxon>Pseudomonadaceae</taxon>
        <taxon>Azotobacter</taxon>
    </lineage>
</organism>
<evidence type="ECO:0000256" key="2">
    <source>
        <dbReference type="ARBA" id="ARBA00012528"/>
    </source>
</evidence>
<evidence type="ECO:0000259" key="12">
    <source>
        <dbReference type="PROSITE" id="PS50887"/>
    </source>
</evidence>
<dbReference type="RefSeq" id="WP_377815063.1">
    <property type="nucleotide sequence ID" value="NZ_JBHRSJ010000029.1"/>
</dbReference>
<name>A0ABV7AW32_9GAMM</name>
<dbReference type="SMART" id="SM00267">
    <property type="entry name" value="GGDEF"/>
    <property type="match status" value="1"/>
</dbReference>
<evidence type="ECO:0000256" key="8">
    <source>
        <dbReference type="ARBA" id="ARBA00022842"/>
    </source>
</evidence>
<keyword evidence="13" id="KW-0548">Nucleotidyltransferase</keyword>
<dbReference type="PROSITE" id="PS50887">
    <property type="entry name" value="GGDEF"/>
    <property type="match status" value="1"/>
</dbReference>
<comment type="caution">
    <text evidence="13">The sequence shown here is derived from an EMBL/GenBank/DDBJ whole genome shotgun (WGS) entry which is preliminary data.</text>
</comment>
<dbReference type="Pfam" id="PF11563">
    <property type="entry name" value="Protoglobin"/>
    <property type="match status" value="1"/>
</dbReference>
<dbReference type="InterPro" id="IPR048442">
    <property type="entry name" value="DosC_2nd"/>
</dbReference>
<comment type="cofactor">
    <cofactor evidence="1">
        <name>heme</name>
        <dbReference type="ChEBI" id="CHEBI:30413"/>
    </cofactor>
</comment>
<sequence>MTSIPPEQQALEWQQLLEQFPAEVAAQVKELADIHRVTLATYFYDQMLEDQEANRFLSHDQVRTRLHGSLQQWIGQLFSASADRERLLALVAQQKQIGEIHARINIPVHVVLRGARHLKHEFLALLLRQEIASQQKLQCTRLIVATIDQSMEIMSRAYSDAHDRNSRSEEGYRLFSVAQNIGSEKERQCSAILNWENEVMFAFAMGLSSVQLPRMVSSEFGLWFRHKGAYAFEGTTETEQILQGMEHIDEELLPLFNQSDRSAEQRLQDLRNLREQTKSIIYHLNNLFEQINVLESGRDALTRMLNRKFLPVILSKEVAYALHTHRSFAVLAIDIDHFKSINDSHGHEAGDLALQQVATLLSNNCRGGDYVFRMGGEEFLILLVDINENGALGVAEKLRQQIEQERFQMPGDRMLKVTVSVGLALHDGHPDYQRLLRRADEALYEAKHGGRNRVVVARG</sequence>
<dbReference type="PANTHER" id="PTHR45138:SF9">
    <property type="entry name" value="DIGUANYLATE CYCLASE DGCM-RELATED"/>
    <property type="match status" value="1"/>
</dbReference>
<dbReference type="Gene3D" id="1.10.490.10">
    <property type="entry name" value="Globins"/>
    <property type="match status" value="1"/>
</dbReference>
<evidence type="ECO:0000313" key="13">
    <source>
        <dbReference type="EMBL" id="MFC2973363.1"/>
    </source>
</evidence>
<protein>
    <recommendedName>
        <fullName evidence="3">Diguanylate cyclase DosC</fullName>
        <ecNumber evidence="2">2.7.7.65</ecNumber>
    </recommendedName>
    <alternativeName>
        <fullName evidence="10">Direct oxygen-sensing cyclase</fullName>
    </alternativeName>
</protein>
<dbReference type="Proteomes" id="UP001595457">
    <property type="component" value="Unassembled WGS sequence"/>
</dbReference>
<dbReference type="EC" id="2.7.7.65" evidence="2"/>
<evidence type="ECO:0000256" key="5">
    <source>
        <dbReference type="ARBA" id="ARBA00022679"/>
    </source>
</evidence>
<dbReference type="CDD" id="cd14757">
    <property type="entry name" value="GS_EcDosC-like_GGDEF"/>
    <property type="match status" value="1"/>
</dbReference>
<keyword evidence="7" id="KW-0547">Nucleotide-binding</keyword>
<dbReference type="InterPro" id="IPR009050">
    <property type="entry name" value="Globin-like_sf"/>
</dbReference>
<accession>A0ABV7AW32</accession>
<dbReference type="InterPro" id="IPR039435">
    <property type="entry name" value="DosC_GS"/>
</dbReference>
<evidence type="ECO:0000256" key="9">
    <source>
        <dbReference type="ARBA" id="ARBA00023004"/>
    </source>
</evidence>